<reference evidence="1" key="1">
    <citation type="journal article" date="2021" name="Proc. Natl. Acad. Sci. U.S.A.">
        <title>A Catalog of Tens of Thousands of Viruses from Human Metagenomes Reveals Hidden Associations with Chronic Diseases.</title>
        <authorList>
            <person name="Tisza M.J."/>
            <person name="Buck C.B."/>
        </authorList>
    </citation>
    <scope>NUCLEOTIDE SEQUENCE</scope>
    <source>
        <strain evidence="1">Ctulf7</strain>
    </source>
</reference>
<protein>
    <submittedName>
        <fullName evidence="1">AAA domain protein</fullName>
    </submittedName>
</protein>
<dbReference type="InterPro" id="IPR027417">
    <property type="entry name" value="P-loop_NTPase"/>
</dbReference>
<name>A0A8S5M5J6_9CAUD</name>
<dbReference type="SUPFAM" id="SSF52540">
    <property type="entry name" value="P-loop containing nucleoside triphosphate hydrolases"/>
    <property type="match status" value="1"/>
</dbReference>
<sequence length="331" mass="37191">MKITITKGKVKRAVRTIVYGVAGVGKSTWASNIPDALFIDTESGTDSMDVARLPKPETWSDLQEELDYVISEKPCKTLVIDTIDRIETLLISDTVGRDGKQSVEDYGYGKGYVLIQERWQKEFLFKLDRIIAVGINTVLIAHSVSRKIETPEETAFDHWELNLSRKVAPITKDWADMVLFCNFDMTIVDTSTNSNVTKRKAVGNAKRKIHCNQKPQYDAKNRYGLADSYDMSFEPFKDIFDGKVERKEDLTELDINAPNTGIVDEKNPIEQSLQTILITECAKRNITKEQLDSWMVASGRPSLETASNNMLASMIDNIDVLVGQIIKGGTN</sequence>
<dbReference type="Pfam" id="PF13479">
    <property type="entry name" value="AAA_24"/>
    <property type="match status" value="1"/>
</dbReference>
<dbReference type="EMBL" id="BK014825">
    <property type="protein sequence ID" value="DAD77416.1"/>
    <property type="molecule type" value="Genomic_DNA"/>
</dbReference>
<evidence type="ECO:0000313" key="1">
    <source>
        <dbReference type="EMBL" id="DAD77416.1"/>
    </source>
</evidence>
<organism evidence="1">
    <name type="scientific">Siphoviridae sp. ctulf7</name>
    <dbReference type="NCBI Taxonomy" id="2826505"/>
    <lineage>
        <taxon>Viruses</taxon>
        <taxon>Duplodnaviria</taxon>
        <taxon>Heunggongvirae</taxon>
        <taxon>Uroviricota</taxon>
        <taxon>Caudoviricetes</taxon>
    </lineage>
</organism>
<proteinExistence type="predicted"/>
<accession>A0A8S5M5J6</accession>